<evidence type="ECO:0000256" key="4">
    <source>
        <dbReference type="ARBA" id="ARBA00022827"/>
    </source>
</evidence>
<dbReference type="PANTHER" id="PTHR43098">
    <property type="entry name" value="L-ORNITHINE N(5)-MONOOXYGENASE-RELATED"/>
    <property type="match status" value="1"/>
</dbReference>
<dbReference type="Pfam" id="PF13738">
    <property type="entry name" value="Pyr_redox_3"/>
    <property type="match status" value="1"/>
</dbReference>
<evidence type="ECO:0000256" key="1">
    <source>
        <dbReference type="ARBA" id="ARBA00001974"/>
    </source>
</evidence>
<sequence>MAEREFDAIVVGAGFSGLYMLHKLRGLGFTAKVIEAADDVGGTWYWNRYPGARCDIESYDYSYSFDEDLQQEWAWSERYAPQPEILRYLQHVAERFDLRRDIQFETRVERAVWNDDAKRWTIETDRGDSFSARFCIMGTGCLSSFNRPDIPGLDDFAGPVYLTGQWPHEGVDFTGQRVAVIGTGSSSVQSTPIIAKQAERLTIFQRTPNYVVPAHNYAIPPEEEQAIKANYAQLRATARESAVGSGRILPRTPVLATKLDEETFRADMERRYAVGGLIGFTGAYADITVDPAAAERMEAFIAEKIREGVDDPETAEKLIPRSHHIMTKRLCVDIGYYENFNRDNVELVDIKTTPIERIEAHGLRTSERFYEADALVLATGFDAMTGSLERIEIRGKGNQTLAEKWAAGPITFLGLMSAGFPNLFLVTGPGSPSVLTNMVSSIEQHVDYIADVMVMMRDRGAQEFEPLPACELAWVEHNNSVAATTTLPDANSWYMGANIPGKPRVMLPYFGGFPAYRNICDEIASECYSGFSIDGQATACDVDFEDHVMRLMPEELAEA</sequence>
<keyword evidence="9" id="KW-1185">Reference proteome</keyword>
<comment type="cofactor">
    <cofactor evidence="1">
        <name>FAD</name>
        <dbReference type="ChEBI" id="CHEBI:57692"/>
    </cofactor>
</comment>
<comment type="similarity">
    <text evidence="2">Belongs to the FAD-binding monooxygenase family.</text>
</comment>
<dbReference type="Gene3D" id="3.50.50.60">
    <property type="entry name" value="FAD/NAD(P)-binding domain"/>
    <property type="match status" value="2"/>
</dbReference>
<keyword evidence="5" id="KW-0521">NADP</keyword>
<keyword evidence="6 8" id="KW-0560">Oxidoreductase</keyword>
<proteinExistence type="inferred from homology"/>
<dbReference type="EC" id="1.14.13.-" evidence="8"/>
<gene>
    <name evidence="8" type="ORF">VRS74_02730</name>
</gene>
<evidence type="ECO:0000256" key="3">
    <source>
        <dbReference type="ARBA" id="ARBA00022630"/>
    </source>
</evidence>
<comment type="caution">
    <text evidence="8">The sequence shown here is derived from an EMBL/GenBank/DDBJ whole genome shotgun (WGS) entry which is preliminary data.</text>
</comment>
<dbReference type="GO" id="GO:0016491">
    <property type="term" value="F:oxidoreductase activity"/>
    <property type="evidence" value="ECO:0007669"/>
    <property type="project" value="UniProtKB-KW"/>
</dbReference>
<dbReference type="InterPro" id="IPR036188">
    <property type="entry name" value="FAD/NAD-bd_sf"/>
</dbReference>
<reference evidence="8 9" key="1">
    <citation type="submission" date="2024-01" db="EMBL/GenBank/DDBJ databases">
        <title>The genome sequence of Erythrobacteraceae sp. strain 1XM1-14.</title>
        <authorList>
            <person name="Liu Y."/>
        </authorList>
    </citation>
    <scope>NUCLEOTIDE SEQUENCE [LARGE SCALE GENOMIC DNA]</scope>
    <source>
        <strain evidence="8 9">1XM1-14</strain>
    </source>
</reference>
<evidence type="ECO:0000256" key="5">
    <source>
        <dbReference type="ARBA" id="ARBA00022857"/>
    </source>
</evidence>
<protein>
    <submittedName>
        <fullName evidence="8">NAD(P)/FAD-dependent oxidoreductase</fullName>
        <ecNumber evidence="8">1.14.13.-</ecNumber>
    </submittedName>
</protein>
<dbReference type="SUPFAM" id="SSF51905">
    <property type="entry name" value="FAD/NAD(P)-binding domain"/>
    <property type="match status" value="2"/>
</dbReference>
<evidence type="ECO:0000256" key="7">
    <source>
        <dbReference type="ARBA" id="ARBA00023033"/>
    </source>
</evidence>
<dbReference type="RefSeq" id="WP_354143708.1">
    <property type="nucleotide sequence ID" value="NZ_JAZDQV010000002.1"/>
</dbReference>
<dbReference type="Proteomes" id="UP001343492">
    <property type="component" value="Unassembled WGS sequence"/>
</dbReference>
<evidence type="ECO:0000256" key="6">
    <source>
        <dbReference type="ARBA" id="ARBA00023002"/>
    </source>
</evidence>
<dbReference type="PANTHER" id="PTHR43098:SF3">
    <property type="entry name" value="L-ORNITHINE N(5)-MONOOXYGENASE-RELATED"/>
    <property type="match status" value="1"/>
</dbReference>
<evidence type="ECO:0000313" key="8">
    <source>
        <dbReference type="EMBL" id="MEE1876601.1"/>
    </source>
</evidence>
<evidence type="ECO:0000256" key="2">
    <source>
        <dbReference type="ARBA" id="ARBA00010139"/>
    </source>
</evidence>
<organism evidence="8 9">
    <name type="scientific">Altererythrobacter litoralis</name>
    <dbReference type="NCBI Taxonomy" id="3113904"/>
    <lineage>
        <taxon>Bacteria</taxon>
        <taxon>Pseudomonadati</taxon>
        <taxon>Pseudomonadota</taxon>
        <taxon>Alphaproteobacteria</taxon>
        <taxon>Sphingomonadales</taxon>
        <taxon>Erythrobacteraceae</taxon>
        <taxon>Altererythrobacter</taxon>
    </lineage>
</organism>
<dbReference type="InterPro" id="IPR050775">
    <property type="entry name" value="FAD-binding_Monooxygenases"/>
</dbReference>
<keyword evidence="7" id="KW-0503">Monooxygenase</keyword>
<dbReference type="EMBL" id="JAZDQV010000002">
    <property type="protein sequence ID" value="MEE1876601.1"/>
    <property type="molecule type" value="Genomic_DNA"/>
</dbReference>
<keyword evidence="4" id="KW-0274">FAD</keyword>
<name>A0ABU7GEN1_9SPHN</name>
<accession>A0ABU7GEN1</accession>
<keyword evidence="3" id="KW-0285">Flavoprotein</keyword>
<evidence type="ECO:0000313" key="9">
    <source>
        <dbReference type="Proteomes" id="UP001343492"/>
    </source>
</evidence>